<name>A0A1X9LMC9_9MICO</name>
<keyword evidence="3 6" id="KW-0808">Transferase</keyword>
<dbReference type="EMBL" id="CP020715">
    <property type="protein sequence ID" value="ARJ06354.1"/>
    <property type="molecule type" value="Genomic_DNA"/>
</dbReference>
<dbReference type="InterPro" id="IPR050194">
    <property type="entry name" value="Glycosyltransferase_grp1"/>
</dbReference>
<dbReference type="STRING" id="1619308.B5808_14875"/>
<evidence type="ECO:0000259" key="5">
    <source>
        <dbReference type="Pfam" id="PF13439"/>
    </source>
</evidence>
<accession>A0A1X9LMC9</accession>
<dbReference type="GO" id="GO:1901137">
    <property type="term" value="P:carbohydrate derivative biosynthetic process"/>
    <property type="evidence" value="ECO:0007669"/>
    <property type="project" value="UniProtKB-ARBA"/>
</dbReference>
<evidence type="ECO:0000313" key="6">
    <source>
        <dbReference type="EMBL" id="ARJ06354.1"/>
    </source>
</evidence>
<protein>
    <recommendedName>
        <fullName evidence="1">D-inositol 3-phosphate glycosyltransferase</fullName>
    </recommendedName>
</protein>
<dbReference type="GO" id="GO:0016757">
    <property type="term" value="F:glycosyltransferase activity"/>
    <property type="evidence" value="ECO:0007669"/>
    <property type="project" value="UniProtKB-KW"/>
</dbReference>
<evidence type="ECO:0000313" key="7">
    <source>
        <dbReference type="Proteomes" id="UP000192775"/>
    </source>
</evidence>
<dbReference type="PANTHER" id="PTHR45947">
    <property type="entry name" value="SULFOQUINOVOSYL TRANSFERASE SQD2"/>
    <property type="match status" value="1"/>
</dbReference>
<evidence type="ECO:0000256" key="1">
    <source>
        <dbReference type="ARBA" id="ARBA00021292"/>
    </source>
</evidence>
<feature type="domain" description="Glycosyltransferase subfamily 4-like N-terminal" evidence="5">
    <location>
        <begin position="22"/>
        <end position="198"/>
    </location>
</feature>
<feature type="domain" description="Glycosyl transferase family 1" evidence="4">
    <location>
        <begin position="211"/>
        <end position="373"/>
    </location>
</feature>
<dbReference type="Pfam" id="PF13439">
    <property type="entry name" value="Glyco_transf_4"/>
    <property type="match status" value="1"/>
</dbReference>
<dbReference type="AlphaFoldDB" id="A0A1X9LMC9"/>
<dbReference type="InterPro" id="IPR001296">
    <property type="entry name" value="Glyco_trans_1"/>
</dbReference>
<reference evidence="6 7" key="1">
    <citation type="submission" date="2017-04" db="EMBL/GenBank/DDBJ databases">
        <authorList>
            <person name="Afonso C.L."/>
            <person name="Miller P.J."/>
            <person name="Scott M.A."/>
            <person name="Spackman E."/>
            <person name="Goraichik I."/>
            <person name="Dimitrov K.M."/>
            <person name="Suarez D.L."/>
            <person name="Swayne D.E."/>
        </authorList>
    </citation>
    <scope>NUCLEOTIDE SEQUENCE [LARGE SCALE GENOMIC DNA]</scope>
    <source>
        <strain evidence="7">XA(T)</strain>
    </source>
</reference>
<dbReference type="RefSeq" id="WP_085020492.1">
    <property type="nucleotide sequence ID" value="NZ_BMHD01000001.1"/>
</dbReference>
<evidence type="ECO:0000256" key="2">
    <source>
        <dbReference type="ARBA" id="ARBA00022676"/>
    </source>
</evidence>
<sequence>MRISMVSEHASPLATLGGVDAGGQNVHVAALSRELAARGHTVTVFTRREDATLPDRVELCPGVEVVHVDAGPPERISKDELLPFMDVFADHLVEHWREETPDVVHSHFWMSGLAAEGAVRRLPRPVPVVHTFHALGTVKRRHQGLEDTSPAERAVLEPMVGTAADVVIATCSDEAFELKAMGVDTSHISVVPCGVDLDLFSPEGPTEPRGPKHRIMTVGRLVQRKGVGLTISALRQLVDEGRDDVELVVLGGSRPPGQVDEDADVQRLRTHARALGVEHLVTFRGQIRQADLPAALRSADVVVCAPWYEPFGIVPLEAMATGTPVVAAAVGGLIDSVVDGVTGVHVPPRDAEAIASALGALLDDPARLRRLGLAGHARTVSRYSWQRVARDTESVYDQLTGARSARSRRRKEAHS</sequence>
<dbReference type="KEGG" id="cphy:B5808_14875"/>
<dbReference type="Gene3D" id="3.40.50.2000">
    <property type="entry name" value="Glycogen Phosphorylase B"/>
    <property type="match status" value="2"/>
</dbReference>
<proteinExistence type="predicted"/>
<keyword evidence="2" id="KW-0328">Glycosyltransferase</keyword>
<dbReference type="InterPro" id="IPR028098">
    <property type="entry name" value="Glyco_trans_4-like_N"/>
</dbReference>
<dbReference type="Proteomes" id="UP000192775">
    <property type="component" value="Chromosome"/>
</dbReference>
<dbReference type="SUPFAM" id="SSF53756">
    <property type="entry name" value="UDP-Glycosyltransferase/glycogen phosphorylase"/>
    <property type="match status" value="1"/>
</dbReference>
<evidence type="ECO:0000259" key="4">
    <source>
        <dbReference type="Pfam" id="PF00534"/>
    </source>
</evidence>
<gene>
    <name evidence="6" type="ORF">B5808_14875</name>
</gene>
<evidence type="ECO:0000256" key="3">
    <source>
        <dbReference type="ARBA" id="ARBA00022679"/>
    </source>
</evidence>
<keyword evidence="7" id="KW-1185">Reference proteome</keyword>
<organism evidence="6 7">
    <name type="scientific">Cnuibacter physcomitrellae</name>
    <dbReference type="NCBI Taxonomy" id="1619308"/>
    <lineage>
        <taxon>Bacteria</taxon>
        <taxon>Bacillati</taxon>
        <taxon>Actinomycetota</taxon>
        <taxon>Actinomycetes</taxon>
        <taxon>Micrococcales</taxon>
        <taxon>Microbacteriaceae</taxon>
        <taxon>Cnuibacter</taxon>
    </lineage>
</organism>
<dbReference type="PANTHER" id="PTHR45947:SF3">
    <property type="entry name" value="SULFOQUINOVOSYL TRANSFERASE SQD2"/>
    <property type="match status" value="1"/>
</dbReference>
<dbReference type="Pfam" id="PF00534">
    <property type="entry name" value="Glycos_transf_1"/>
    <property type="match status" value="1"/>
</dbReference>